<gene>
    <name evidence="2" type="ORF">THAOC_24675</name>
</gene>
<organism evidence="2 3">
    <name type="scientific">Thalassiosira oceanica</name>
    <name type="common">Marine diatom</name>
    <dbReference type="NCBI Taxonomy" id="159749"/>
    <lineage>
        <taxon>Eukaryota</taxon>
        <taxon>Sar</taxon>
        <taxon>Stramenopiles</taxon>
        <taxon>Ochrophyta</taxon>
        <taxon>Bacillariophyta</taxon>
        <taxon>Coscinodiscophyceae</taxon>
        <taxon>Thalassiosirophycidae</taxon>
        <taxon>Thalassiosirales</taxon>
        <taxon>Thalassiosiraceae</taxon>
        <taxon>Thalassiosira</taxon>
    </lineage>
</organism>
<dbReference type="AlphaFoldDB" id="K0RP84"/>
<dbReference type="EMBL" id="AGNL01033732">
    <property type="protein sequence ID" value="EJK55583.1"/>
    <property type="molecule type" value="Genomic_DNA"/>
</dbReference>
<evidence type="ECO:0000313" key="2">
    <source>
        <dbReference type="EMBL" id="EJK55583.1"/>
    </source>
</evidence>
<evidence type="ECO:0000256" key="1">
    <source>
        <dbReference type="SAM" id="MobiDB-lite"/>
    </source>
</evidence>
<accession>K0RP84</accession>
<protein>
    <submittedName>
        <fullName evidence="2">Uncharacterized protein</fullName>
    </submittedName>
</protein>
<reference evidence="2 3" key="1">
    <citation type="journal article" date="2012" name="Genome Biol.">
        <title>Genome and low-iron response of an oceanic diatom adapted to chronic iron limitation.</title>
        <authorList>
            <person name="Lommer M."/>
            <person name="Specht M."/>
            <person name="Roy A.S."/>
            <person name="Kraemer L."/>
            <person name="Andreson R."/>
            <person name="Gutowska M.A."/>
            <person name="Wolf J."/>
            <person name="Bergner S.V."/>
            <person name="Schilhabel M.B."/>
            <person name="Klostermeier U.C."/>
            <person name="Beiko R.G."/>
            <person name="Rosenstiel P."/>
            <person name="Hippler M."/>
            <person name="Laroche J."/>
        </authorList>
    </citation>
    <scope>NUCLEOTIDE SEQUENCE [LARGE SCALE GENOMIC DNA]</scope>
    <source>
        <strain evidence="2 3">CCMP1005</strain>
    </source>
</reference>
<feature type="compositionally biased region" description="Basic and acidic residues" evidence="1">
    <location>
        <begin position="77"/>
        <end position="97"/>
    </location>
</feature>
<comment type="caution">
    <text evidence="2">The sequence shown here is derived from an EMBL/GenBank/DDBJ whole genome shotgun (WGS) entry which is preliminary data.</text>
</comment>
<name>K0RP84_THAOC</name>
<sequence>LNAKYGSLWPRRFDVTGKLGFGFHRDKRGQRYYVTTSGPYETVNVGASDRSARILNKETDSELIETIRSCVTEKAAERAAQRKRQTDPPSSGEERKCGYAFKATSYQEDEDGWPGGGGGGGEQEK</sequence>
<evidence type="ECO:0000313" key="3">
    <source>
        <dbReference type="Proteomes" id="UP000266841"/>
    </source>
</evidence>
<feature type="non-terminal residue" evidence="2">
    <location>
        <position position="1"/>
    </location>
</feature>
<feature type="compositionally biased region" description="Gly residues" evidence="1">
    <location>
        <begin position="113"/>
        <end position="125"/>
    </location>
</feature>
<feature type="region of interest" description="Disordered" evidence="1">
    <location>
        <begin position="77"/>
        <end position="125"/>
    </location>
</feature>
<proteinExistence type="predicted"/>
<dbReference type="Proteomes" id="UP000266841">
    <property type="component" value="Unassembled WGS sequence"/>
</dbReference>
<keyword evidence="3" id="KW-1185">Reference proteome</keyword>